<proteinExistence type="predicted"/>
<evidence type="ECO:0008006" key="2">
    <source>
        <dbReference type="Google" id="ProtNLM"/>
    </source>
</evidence>
<gene>
    <name evidence="1" type="ORF">METZ01_LOCUS178387</name>
</gene>
<dbReference type="InterPro" id="IPR029058">
    <property type="entry name" value="AB_hydrolase_fold"/>
</dbReference>
<feature type="non-terminal residue" evidence="1">
    <location>
        <position position="181"/>
    </location>
</feature>
<dbReference type="EMBL" id="UINC01034536">
    <property type="protein sequence ID" value="SVB25533.1"/>
    <property type="molecule type" value="Genomic_DNA"/>
</dbReference>
<reference evidence="1" key="1">
    <citation type="submission" date="2018-05" db="EMBL/GenBank/DDBJ databases">
        <authorList>
            <person name="Lanie J.A."/>
            <person name="Ng W.-L."/>
            <person name="Kazmierczak K.M."/>
            <person name="Andrzejewski T.M."/>
            <person name="Davidsen T.M."/>
            <person name="Wayne K.J."/>
            <person name="Tettelin H."/>
            <person name="Glass J.I."/>
            <person name="Rusch D."/>
            <person name="Podicherti R."/>
            <person name="Tsui H.-C.T."/>
            <person name="Winkler M.E."/>
        </authorList>
    </citation>
    <scope>NUCLEOTIDE SEQUENCE</scope>
</reference>
<sequence>MTVNEQHIRVTRTARYFSLGVPGPRIRQVWLVCHGYRQLARSFLRRFRPLDDGTRLIIAPEGLSRFYLDDGTRQHDRDDPIGATWMTREDRENEIRDYVEFLDRVLNETMENTGYECDKLTVLGFSQGVHTVCRWVVAGDFRVARTVCWGGYPPPDLDPERGPLRLSRTDLLLVRGLDDPY</sequence>
<dbReference type="AlphaFoldDB" id="A0A382CJM3"/>
<dbReference type="Gene3D" id="3.40.50.1820">
    <property type="entry name" value="alpha/beta hydrolase"/>
    <property type="match status" value="1"/>
</dbReference>
<accession>A0A382CJM3</accession>
<dbReference type="SUPFAM" id="SSF53474">
    <property type="entry name" value="alpha/beta-Hydrolases"/>
    <property type="match status" value="1"/>
</dbReference>
<evidence type="ECO:0000313" key="1">
    <source>
        <dbReference type="EMBL" id="SVB25533.1"/>
    </source>
</evidence>
<name>A0A382CJM3_9ZZZZ</name>
<protein>
    <recommendedName>
        <fullName evidence="2">Phospholipase/carboxylesterase/thioesterase domain-containing protein</fullName>
    </recommendedName>
</protein>
<organism evidence="1">
    <name type="scientific">marine metagenome</name>
    <dbReference type="NCBI Taxonomy" id="408172"/>
    <lineage>
        <taxon>unclassified sequences</taxon>
        <taxon>metagenomes</taxon>
        <taxon>ecological metagenomes</taxon>
    </lineage>
</organism>